<evidence type="ECO:0000313" key="3">
    <source>
        <dbReference type="Proteomes" id="UP001190700"/>
    </source>
</evidence>
<evidence type="ECO:0000313" key="2">
    <source>
        <dbReference type="EMBL" id="KAK3236594.1"/>
    </source>
</evidence>
<keyword evidence="1" id="KW-0175">Coiled coil</keyword>
<reference evidence="2 3" key="1">
    <citation type="journal article" date="2015" name="Genome Biol. Evol.">
        <title>Comparative Genomics of a Bacterivorous Green Alga Reveals Evolutionary Causalities and Consequences of Phago-Mixotrophic Mode of Nutrition.</title>
        <authorList>
            <person name="Burns J.A."/>
            <person name="Paasch A."/>
            <person name="Narechania A."/>
            <person name="Kim E."/>
        </authorList>
    </citation>
    <scope>NUCLEOTIDE SEQUENCE [LARGE SCALE GENOMIC DNA]</scope>
    <source>
        <strain evidence="2 3">PLY_AMNH</strain>
    </source>
</reference>
<keyword evidence="3" id="KW-1185">Reference proteome</keyword>
<name>A0AAE0BIE3_9CHLO</name>
<accession>A0AAE0BIE3</accession>
<dbReference type="EMBL" id="LGRX02034954">
    <property type="protein sequence ID" value="KAK3236594.1"/>
    <property type="molecule type" value="Genomic_DNA"/>
</dbReference>
<proteinExistence type="predicted"/>
<protein>
    <submittedName>
        <fullName evidence="2">Uncharacterized protein</fullName>
    </submittedName>
</protein>
<sequence length="241" mass="25812">SDMTGMTEALASRWACSAQEAQDQTRKAELAAAAAAEANVILAARNAESDAVVKYLEGSLKEVRAMLAWKELVNEELRAKLACAAGKTGAEDEKLREKTNAAEQMHEDLRASVSEKDAAVQALDLERARTAALASKLDTALQRVSGMEQLEGAMVESQRQLQAMITARNMADAADAAEESRRRVEEQLSLIKMEGKALEKGWGQQQVALEAVANNLASVEAAFTSTRSMALGKSDILSASS</sequence>
<feature type="coiled-coil region" evidence="1">
    <location>
        <begin position="147"/>
        <end position="194"/>
    </location>
</feature>
<feature type="non-terminal residue" evidence="2">
    <location>
        <position position="1"/>
    </location>
</feature>
<organism evidence="2 3">
    <name type="scientific">Cymbomonas tetramitiformis</name>
    <dbReference type="NCBI Taxonomy" id="36881"/>
    <lineage>
        <taxon>Eukaryota</taxon>
        <taxon>Viridiplantae</taxon>
        <taxon>Chlorophyta</taxon>
        <taxon>Pyramimonadophyceae</taxon>
        <taxon>Pyramimonadales</taxon>
        <taxon>Pyramimonadaceae</taxon>
        <taxon>Cymbomonas</taxon>
    </lineage>
</organism>
<gene>
    <name evidence="2" type="ORF">CYMTET_53275</name>
</gene>
<dbReference type="Proteomes" id="UP001190700">
    <property type="component" value="Unassembled WGS sequence"/>
</dbReference>
<dbReference type="AlphaFoldDB" id="A0AAE0BIE3"/>
<evidence type="ECO:0000256" key="1">
    <source>
        <dbReference type="SAM" id="Coils"/>
    </source>
</evidence>
<comment type="caution">
    <text evidence="2">The sequence shown here is derived from an EMBL/GenBank/DDBJ whole genome shotgun (WGS) entry which is preliminary data.</text>
</comment>